<dbReference type="EMBL" id="SMMG02000004">
    <property type="protein sequence ID" value="KAA3477483.1"/>
    <property type="molecule type" value="Genomic_DNA"/>
</dbReference>
<name>A0A5B6W866_9ROSI</name>
<evidence type="ECO:0000313" key="3">
    <source>
        <dbReference type="Proteomes" id="UP000325315"/>
    </source>
</evidence>
<dbReference type="AlphaFoldDB" id="A0A5B6W866"/>
<dbReference type="Proteomes" id="UP000325315">
    <property type="component" value="Unassembled WGS sequence"/>
</dbReference>
<sequence>MTVDDSINRSYNEAYEILERISSNNYQWPTNRIATGRRLPSQFENISCVYCRDGHMSKNSPSNSESIYYMGNQNRNKSGLGPKSRAGPSNFYMQSRLNHPPGFSQQAYMEKNDVLIQGQVAPLKKLENHMGQLANEL</sequence>
<organism evidence="2 3">
    <name type="scientific">Gossypium australe</name>
    <dbReference type="NCBI Taxonomy" id="47621"/>
    <lineage>
        <taxon>Eukaryota</taxon>
        <taxon>Viridiplantae</taxon>
        <taxon>Streptophyta</taxon>
        <taxon>Embryophyta</taxon>
        <taxon>Tracheophyta</taxon>
        <taxon>Spermatophyta</taxon>
        <taxon>Magnoliopsida</taxon>
        <taxon>eudicotyledons</taxon>
        <taxon>Gunneridae</taxon>
        <taxon>Pentapetalae</taxon>
        <taxon>rosids</taxon>
        <taxon>malvids</taxon>
        <taxon>Malvales</taxon>
        <taxon>Malvaceae</taxon>
        <taxon>Malvoideae</taxon>
        <taxon>Gossypium</taxon>
    </lineage>
</organism>
<dbReference type="OrthoDB" id="1002461at2759"/>
<evidence type="ECO:0000256" key="1">
    <source>
        <dbReference type="SAM" id="MobiDB-lite"/>
    </source>
</evidence>
<proteinExistence type="predicted"/>
<accession>A0A5B6W866</accession>
<comment type="caution">
    <text evidence="2">The sequence shown here is derived from an EMBL/GenBank/DDBJ whole genome shotgun (WGS) entry which is preliminary data.</text>
</comment>
<gene>
    <name evidence="2" type="ORF">EPI10_011368</name>
</gene>
<protein>
    <submittedName>
        <fullName evidence="2">Uncharacterized protein</fullName>
    </submittedName>
</protein>
<feature type="compositionally biased region" description="Polar residues" evidence="1">
    <location>
        <begin position="59"/>
        <end position="77"/>
    </location>
</feature>
<feature type="region of interest" description="Disordered" evidence="1">
    <location>
        <begin position="59"/>
        <end position="90"/>
    </location>
</feature>
<reference evidence="2" key="1">
    <citation type="submission" date="2019-08" db="EMBL/GenBank/DDBJ databases">
        <authorList>
            <person name="Liu F."/>
        </authorList>
    </citation>
    <scope>NUCLEOTIDE SEQUENCE [LARGE SCALE GENOMIC DNA]</scope>
    <source>
        <strain evidence="2">PA1801</strain>
        <tissue evidence="2">Leaf</tissue>
    </source>
</reference>
<keyword evidence="3" id="KW-1185">Reference proteome</keyword>
<evidence type="ECO:0000313" key="2">
    <source>
        <dbReference type="EMBL" id="KAA3477483.1"/>
    </source>
</evidence>